<name>A0AC35TQK8_9BILA</name>
<evidence type="ECO:0000313" key="2">
    <source>
        <dbReference type="WBParaSite" id="RSKR_0000310000.1"/>
    </source>
</evidence>
<accession>A0AC35TQK8</accession>
<reference evidence="2" key="1">
    <citation type="submission" date="2016-11" db="UniProtKB">
        <authorList>
            <consortium name="WormBaseParasite"/>
        </authorList>
    </citation>
    <scope>IDENTIFICATION</scope>
    <source>
        <strain evidence="2">KR3021</strain>
    </source>
</reference>
<sequence>MVLPSYGGLAKHIMQLQCEEICKDELEHNTNFTASSFLDKVWPEWRTASEEYQAYVYFLVDPRNADDIPSNCQSFKKDILYVGEFKKDGRIDHHHKKYNHALTKGDLLNKKSQE</sequence>
<dbReference type="WBParaSite" id="RSKR_0000310000.1">
    <property type="protein sequence ID" value="RSKR_0000310000.1"/>
    <property type="gene ID" value="RSKR_0000310000"/>
</dbReference>
<protein>
    <submittedName>
        <fullName evidence="2">BAH domain-containing protein</fullName>
    </submittedName>
</protein>
<evidence type="ECO:0000313" key="1">
    <source>
        <dbReference type="Proteomes" id="UP000095286"/>
    </source>
</evidence>
<proteinExistence type="predicted"/>
<dbReference type="Proteomes" id="UP000095286">
    <property type="component" value="Unplaced"/>
</dbReference>
<organism evidence="1 2">
    <name type="scientific">Rhabditophanes sp. KR3021</name>
    <dbReference type="NCBI Taxonomy" id="114890"/>
    <lineage>
        <taxon>Eukaryota</taxon>
        <taxon>Metazoa</taxon>
        <taxon>Ecdysozoa</taxon>
        <taxon>Nematoda</taxon>
        <taxon>Chromadorea</taxon>
        <taxon>Rhabditida</taxon>
        <taxon>Tylenchina</taxon>
        <taxon>Panagrolaimomorpha</taxon>
        <taxon>Strongyloidoidea</taxon>
        <taxon>Alloionematidae</taxon>
        <taxon>Rhabditophanes</taxon>
    </lineage>
</organism>